<evidence type="ECO:0000259" key="10">
    <source>
        <dbReference type="PROSITE" id="PS50873"/>
    </source>
</evidence>
<keyword evidence="3" id="KW-1003">Cell membrane</keyword>
<dbReference type="GO" id="GO:0020037">
    <property type="term" value="F:heme binding"/>
    <property type="evidence" value="ECO:0007669"/>
    <property type="project" value="InterPro"/>
</dbReference>
<feature type="transmembrane region" description="Helical" evidence="9">
    <location>
        <begin position="12"/>
        <end position="32"/>
    </location>
</feature>
<evidence type="ECO:0000256" key="6">
    <source>
        <dbReference type="ARBA" id="ARBA00022989"/>
    </source>
</evidence>
<dbReference type="EMBL" id="FLUO01000001">
    <property type="protein sequence ID" value="SBV99999.1"/>
    <property type="molecule type" value="Genomic_DNA"/>
</dbReference>
<evidence type="ECO:0000256" key="7">
    <source>
        <dbReference type="ARBA" id="ARBA00023136"/>
    </source>
</evidence>
<comment type="function">
    <text evidence="9">Part of the tripartite ATP-independent periplasmic (TRAP) transport system.</text>
</comment>
<keyword evidence="6 9" id="KW-1133">Transmembrane helix</keyword>
<dbReference type="PANTHER" id="PTHR35011">
    <property type="entry name" value="2,3-DIKETO-L-GULONATE TRAP TRANSPORTER SMALL PERMEASE PROTEIN YIAM"/>
    <property type="match status" value="1"/>
</dbReference>
<feature type="domain" description="Plant heme peroxidase family profile" evidence="10">
    <location>
        <begin position="1"/>
        <end position="122"/>
    </location>
</feature>
<comment type="similarity">
    <text evidence="8 9">Belongs to the TRAP transporter small permease family.</text>
</comment>
<dbReference type="PROSITE" id="PS50873">
    <property type="entry name" value="PEROXIDASE_4"/>
    <property type="match status" value="1"/>
</dbReference>
<dbReference type="InterPro" id="IPR007387">
    <property type="entry name" value="TRAP_DctQ"/>
</dbReference>
<evidence type="ECO:0000256" key="1">
    <source>
        <dbReference type="ARBA" id="ARBA00004429"/>
    </source>
</evidence>
<evidence type="ECO:0000256" key="2">
    <source>
        <dbReference type="ARBA" id="ARBA00022448"/>
    </source>
</evidence>
<reference evidence="11" key="1">
    <citation type="submission" date="2016-04" db="EMBL/GenBank/DDBJ databases">
        <authorList>
            <person name="Evans L.H."/>
            <person name="Alamgir A."/>
            <person name="Owens N."/>
            <person name="Weber N.D."/>
            <person name="Virtaneva K."/>
            <person name="Barbian K."/>
            <person name="Babar A."/>
            <person name="Rosenke K."/>
        </authorList>
    </citation>
    <scope>NUCLEOTIDE SEQUENCE</scope>
    <source>
        <strain evidence="11">86</strain>
    </source>
</reference>
<dbReference type="InterPro" id="IPR055348">
    <property type="entry name" value="DctQ"/>
</dbReference>
<name>A0A212JKL9_9PROT</name>
<keyword evidence="4 9" id="KW-0997">Cell inner membrane</keyword>
<keyword evidence="5 9" id="KW-0812">Transmembrane</keyword>
<keyword evidence="7 9" id="KW-0472">Membrane</keyword>
<dbReference type="InterPro" id="IPR002016">
    <property type="entry name" value="Haem_peroxidase"/>
</dbReference>
<dbReference type="GO" id="GO:0006979">
    <property type="term" value="P:response to oxidative stress"/>
    <property type="evidence" value="ECO:0007669"/>
    <property type="project" value="InterPro"/>
</dbReference>
<dbReference type="PANTHER" id="PTHR35011:SF2">
    <property type="entry name" value="2,3-DIKETO-L-GULONATE TRAP TRANSPORTER SMALL PERMEASE PROTEIN YIAM"/>
    <property type="match status" value="1"/>
</dbReference>
<feature type="transmembrane region" description="Helical" evidence="9">
    <location>
        <begin position="128"/>
        <end position="147"/>
    </location>
</feature>
<protein>
    <recommendedName>
        <fullName evidence="9">TRAP transporter small permease protein</fullName>
    </recommendedName>
</protein>
<feature type="transmembrane region" description="Helical" evidence="9">
    <location>
        <begin position="47"/>
        <end position="64"/>
    </location>
</feature>
<feature type="transmembrane region" description="Helical" evidence="9">
    <location>
        <begin position="85"/>
        <end position="108"/>
    </location>
</feature>
<comment type="subcellular location">
    <subcellularLocation>
        <location evidence="1 9">Cell inner membrane</location>
        <topology evidence="1 9">Multi-pass membrane protein</topology>
    </subcellularLocation>
</comment>
<evidence type="ECO:0000256" key="8">
    <source>
        <dbReference type="ARBA" id="ARBA00038436"/>
    </source>
</evidence>
<dbReference type="GO" id="GO:0004601">
    <property type="term" value="F:peroxidase activity"/>
    <property type="evidence" value="ECO:0007669"/>
    <property type="project" value="InterPro"/>
</dbReference>
<dbReference type="GO" id="GO:0005886">
    <property type="term" value="C:plasma membrane"/>
    <property type="evidence" value="ECO:0007669"/>
    <property type="project" value="UniProtKB-SubCell"/>
</dbReference>
<evidence type="ECO:0000256" key="3">
    <source>
        <dbReference type="ARBA" id="ARBA00022475"/>
    </source>
</evidence>
<keyword evidence="2 9" id="KW-0813">Transport</keyword>
<organism evidence="11">
    <name type="scientific">uncultured Alphaproteobacteria bacterium</name>
    <dbReference type="NCBI Taxonomy" id="91750"/>
    <lineage>
        <taxon>Bacteria</taxon>
        <taxon>Pseudomonadati</taxon>
        <taxon>Pseudomonadota</taxon>
        <taxon>Alphaproteobacteria</taxon>
        <taxon>environmental samples</taxon>
    </lineage>
</organism>
<dbReference type="AlphaFoldDB" id="A0A212JKL9"/>
<evidence type="ECO:0000256" key="5">
    <source>
        <dbReference type="ARBA" id="ARBA00022692"/>
    </source>
</evidence>
<accession>A0A212JKL9</accession>
<dbReference type="GO" id="GO:0015740">
    <property type="term" value="P:C4-dicarboxylate transport"/>
    <property type="evidence" value="ECO:0007669"/>
    <property type="project" value="TreeGrafter"/>
</dbReference>
<evidence type="ECO:0000256" key="9">
    <source>
        <dbReference type="RuleBase" id="RU369079"/>
    </source>
</evidence>
<comment type="subunit">
    <text evidence="9">The complex comprises the extracytoplasmic solute receptor protein and the two transmembrane proteins.</text>
</comment>
<dbReference type="GO" id="GO:0022857">
    <property type="term" value="F:transmembrane transporter activity"/>
    <property type="evidence" value="ECO:0007669"/>
    <property type="project" value="UniProtKB-UniRule"/>
</dbReference>
<evidence type="ECO:0000313" key="11">
    <source>
        <dbReference type="EMBL" id="SBV99999.1"/>
    </source>
</evidence>
<proteinExistence type="inferred from homology"/>
<evidence type="ECO:0000256" key="4">
    <source>
        <dbReference type="ARBA" id="ARBA00022519"/>
    </source>
</evidence>
<sequence>MKRLLKTVQSCEETIIVASFVIMVIATFTQVVNRNFVGAGISWLEEVSRYCMIYMALLATELGLRDGTQISVTAVTDKLPPRGRLALKIVSHAIVIGFSAAVFLTSLVLLEKQIAFGAHSAGLGMPMYVPYFALPLSFALIALVQAARLANLILEAFDGEARP</sequence>
<gene>
    <name evidence="11" type="ORF">KL86APRO_11243</name>
</gene>
<dbReference type="Pfam" id="PF04290">
    <property type="entry name" value="DctQ"/>
    <property type="match status" value="1"/>
</dbReference>